<accession>A0ABS7HAV3</accession>
<keyword evidence="3" id="KW-1185">Reference proteome</keyword>
<protein>
    <submittedName>
        <fullName evidence="2">Low temperature requirement protein A</fullName>
    </submittedName>
</protein>
<dbReference type="PANTHER" id="PTHR36840:SF1">
    <property type="entry name" value="BLL5714 PROTEIN"/>
    <property type="match status" value="1"/>
</dbReference>
<dbReference type="InterPro" id="IPR010640">
    <property type="entry name" value="Low_temperature_requirement_A"/>
</dbReference>
<feature type="transmembrane region" description="Helical" evidence="1">
    <location>
        <begin position="143"/>
        <end position="164"/>
    </location>
</feature>
<dbReference type="Proteomes" id="UP000757604">
    <property type="component" value="Unassembled WGS sequence"/>
</dbReference>
<keyword evidence="1" id="KW-1133">Transmembrane helix</keyword>
<evidence type="ECO:0000256" key="1">
    <source>
        <dbReference type="SAM" id="Phobius"/>
    </source>
</evidence>
<evidence type="ECO:0000313" key="3">
    <source>
        <dbReference type="Proteomes" id="UP000757604"/>
    </source>
</evidence>
<organism evidence="2 3">
    <name type="scientific">Rhizobium herbae</name>
    <dbReference type="NCBI Taxonomy" id="508661"/>
    <lineage>
        <taxon>Bacteria</taxon>
        <taxon>Pseudomonadati</taxon>
        <taxon>Pseudomonadota</taxon>
        <taxon>Alphaproteobacteria</taxon>
        <taxon>Hyphomicrobiales</taxon>
        <taxon>Rhizobiaceae</taxon>
        <taxon>Rhizobium/Agrobacterium group</taxon>
        <taxon>Rhizobium</taxon>
    </lineage>
</organism>
<feature type="transmembrane region" description="Helical" evidence="1">
    <location>
        <begin position="281"/>
        <end position="301"/>
    </location>
</feature>
<gene>
    <name evidence="2" type="ORF">JNB71_10965</name>
</gene>
<feature type="transmembrane region" description="Helical" evidence="1">
    <location>
        <begin position="307"/>
        <end position="334"/>
    </location>
</feature>
<feature type="transmembrane region" description="Helical" evidence="1">
    <location>
        <begin position="113"/>
        <end position="131"/>
    </location>
</feature>
<name>A0ABS7HAV3_9HYPH</name>
<feature type="transmembrane region" description="Helical" evidence="1">
    <location>
        <begin position="77"/>
        <end position="101"/>
    </location>
</feature>
<dbReference type="EMBL" id="JAEUAO010000002">
    <property type="protein sequence ID" value="MBW9063841.1"/>
    <property type="molecule type" value="Genomic_DNA"/>
</dbReference>
<keyword evidence="1" id="KW-0812">Transmembrane</keyword>
<dbReference type="PANTHER" id="PTHR36840">
    <property type="entry name" value="BLL5714 PROTEIN"/>
    <property type="match status" value="1"/>
</dbReference>
<feature type="transmembrane region" description="Helical" evidence="1">
    <location>
        <begin position="209"/>
        <end position="230"/>
    </location>
</feature>
<evidence type="ECO:0000313" key="2">
    <source>
        <dbReference type="EMBL" id="MBW9063841.1"/>
    </source>
</evidence>
<dbReference type="Pfam" id="PF06772">
    <property type="entry name" value="LtrA"/>
    <property type="match status" value="1"/>
</dbReference>
<reference evidence="2 3" key="1">
    <citation type="journal article" date="2021" name="MBio">
        <title>Poor Competitiveness of Bradyrhizobium in Pigeon Pea Root Colonization in Indian Soils.</title>
        <authorList>
            <person name="Chalasani D."/>
            <person name="Basu A."/>
            <person name="Pullabhotla S.V.S.R.N."/>
            <person name="Jorrin B."/>
            <person name="Neal A.L."/>
            <person name="Poole P.S."/>
            <person name="Podile A.R."/>
            <person name="Tkacz A."/>
        </authorList>
    </citation>
    <scope>NUCLEOTIDE SEQUENCE [LARGE SCALE GENOMIC DNA]</scope>
    <source>
        <strain evidence="2 3">HU44</strain>
    </source>
</reference>
<keyword evidence="1" id="KW-0472">Membrane</keyword>
<feature type="transmembrane region" description="Helical" evidence="1">
    <location>
        <begin position="44"/>
        <end position="65"/>
    </location>
</feature>
<comment type="caution">
    <text evidence="2">The sequence shown here is derived from an EMBL/GenBank/DDBJ whole genome shotgun (WGS) entry which is preliminary data.</text>
</comment>
<proteinExistence type="predicted"/>
<feature type="transmembrane region" description="Helical" evidence="1">
    <location>
        <begin position="236"/>
        <end position="260"/>
    </location>
</feature>
<feature type="transmembrane region" description="Helical" evidence="1">
    <location>
        <begin position="12"/>
        <end position="32"/>
    </location>
</feature>
<sequence length="402" mass="43615">MSGRDPHEHHRVATPLELLFDLTFVIAFGLAASQLAHLLAEGHYAAGLLGFSFAMFATCWAWVNFSWFASAFDTDDWIYRVTTMVQMVGVLILALSLPRLFASLDHGAYVDNGIMVLGYVVMRVAMIFQWLRAARQYPEGRAACFAYASTIFVAQIGWIALIFINMPLLPTMMCSGALILVELTGPVLAERKAGGTPWHAHHIAERHGLLAMIALGEGVVGTVALISAIVEAQGWSIDAILICVAGTGLTFGMWWLYFLLPSGQVLHHHRQRSLVWGYGHILVFAAIAATGAGLHVAAYYIEHKAHIGAVATVLTVAVPVFAYVALIFALYVYLLRSMESFYLLLMAGTAAIVVLAVIGAAVGIGMAFCLIILMLAPMVPVAGYEIKGHHYGTKALRQVLES</sequence>